<dbReference type="InterPro" id="IPR000835">
    <property type="entry name" value="HTH_MarR-typ"/>
</dbReference>
<dbReference type="InterPro" id="IPR036388">
    <property type="entry name" value="WH-like_DNA-bd_sf"/>
</dbReference>
<evidence type="ECO:0000313" key="6">
    <source>
        <dbReference type="Proteomes" id="UP001292216"/>
    </source>
</evidence>
<protein>
    <submittedName>
        <fullName evidence="5">MarR family transcriptional regulator</fullName>
    </submittedName>
</protein>
<sequence length="150" mass="17369">MDQKQRMHEIVESFREVKRAFYQLLSKQAEPFGITGIQFMALKRIHHHPQIGVTELAEQMRMGNSTVSGVIDRLVKAGLVERGRVDSDRRSVFLQITDKGMEVYRKTDLEYTRAFSAVLEAAGEDIDQMLQTHRKIIASLEKVREETYEQ</sequence>
<dbReference type="PROSITE" id="PS01117">
    <property type="entry name" value="HTH_MARR_1"/>
    <property type="match status" value="1"/>
</dbReference>
<dbReference type="Pfam" id="PF01047">
    <property type="entry name" value="MarR"/>
    <property type="match status" value="1"/>
</dbReference>
<dbReference type="CDD" id="cd00090">
    <property type="entry name" value="HTH_ARSR"/>
    <property type="match status" value="1"/>
</dbReference>
<dbReference type="PANTHER" id="PTHR42756:SF1">
    <property type="entry name" value="TRANSCRIPTIONAL REPRESSOR OF EMRAB OPERON"/>
    <property type="match status" value="1"/>
</dbReference>
<dbReference type="PRINTS" id="PR00598">
    <property type="entry name" value="HTHMARR"/>
</dbReference>
<evidence type="ECO:0000259" key="4">
    <source>
        <dbReference type="PROSITE" id="PS50995"/>
    </source>
</evidence>
<evidence type="ECO:0000256" key="3">
    <source>
        <dbReference type="ARBA" id="ARBA00023163"/>
    </source>
</evidence>
<keyword evidence="3" id="KW-0804">Transcription</keyword>
<dbReference type="PROSITE" id="PS50995">
    <property type="entry name" value="HTH_MARR_2"/>
    <property type="match status" value="1"/>
</dbReference>
<dbReference type="Proteomes" id="UP001292216">
    <property type="component" value="Unassembled WGS sequence"/>
</dbReference>
<evidence type="ECO:0000256" key="1">
    <source>
        <dbReference type="ARBA" id="ARBA00023015"/>
    </source>
</evidence>
<dbReference type="InterPro" id="IPR011991">
    <property type="entry name" value="ArsR-like_HTH"/>
</dbReference>
<feature type="domain" description="HTH marR-type" evidence="4">
    <location>
        <begin position="7"/>
        <end position="145"/>
    </location>
</feature>
<dbReference type="InterPro" id="IPR036390">
    <property type="entry name" value="WH_DNA-bd_sf"/>
</dbReference>
<dbReference type="SUPFAM" id="SSF46785">
    <property type="entry name" value="Winged helix' DNA-binding domain"/>
    <property type="match status" value="1"/>
</dbReference>
<dbReference type="PANTHER" id="PTHR42756">
    <property type="entry name" value="TRANSCRIPTIONAL REGULATOR, MARR"/>
    <property type="match status" value="1"/>
</dbReference>
<name>A0ABU5PH16_9BACL</name>
<gene>
    <name evidence="5" type="ORF">U9M73_04220</name>
</gene>
<proteinExistence type="predicted"/>
<dbReference type="InterPro" id="IPR023187">
    <property type="entry name" value="Tscrpt_reg_MarR-type_CS"/>
</dbReference>
<reference evidence="5 6" key="1">
    <citation type="submission" date="2023-12" db="EMBL/GenBank/DDBJ databases">
        <title>Whole genome sequencing of Paenibacillus phoenicis isolated from the Phoenix Mars Lander spacecraft assembly facility.</title>
        <authorList>
            <person name="Garcia A."/>
            <person name="Venkateswaran K."/>
        </authorList>
    </citation>
    <scope>NUCLEOTIDE SEQUENCE [LARGE SCALE GENOMIC DNA]</scope>
    <source>
        <strain evidence="5 6">3PO2SA</strain>
    </source>
</reference>
<accession>A0ABU5PH16</accession>
<evidence type="ECO:0000256" key="2">
    <source>
        <dbReference type="ARBA" id="ARBA00023125"/>
    </source>
</evidence>
<dbReference type="RefSeq" id="WP_260071716.1">
    <property type="nucleotide sequence ID" value="NZ_CBCSKM010000005.1"/>
</dbReference>
<dbReference type="SMART" id="SM00347">
    <property type="entry name" value="HTH_MARR"/>
    <property type="match status" value="1"/>
</dbReference>
<keyword evidence="6" id="KW-1185">Reference proteome</keyword>
<comment type="caution">
    <text evidence="5">The sequence shown here is derived from an EMBL/GenBank/DDBJ whole genome shotgun (WGS) entry which is preliminary data.</text>
</comment>
<dbReference type="Gene3D" id="1.10.10.10">
    <property type="entry name" value="Winged helix-like DNA-binding domain superfamily/Winged helix DNA-binding domain"/>
    <property type="match status" value="1"/>
</dbReference>
<evidence type="ECO:0000313" key="5">
    <source>
        <dbReference type="EMBL" id="MEA3569198.1"/>
    </source>
</evidence>
<dbReference type="EMBL" id="JAYERP010000001">
    <property type="protein sequence ID" value="MEA3569198.1"/>
    <property type="molecule type" value="Genomic_DNA"/>
</dbReference>
<keyword evidence="1" id="KW-0805">Transcription regulation</keyword>
<organism evidence="5 6">
    <name type="scientific">Paenibacillus phoenicis</name>
    <dbReference type="NCBI Taxonomy" id="554117"/>
    <lineage>
        <taxon>Bacteria</taxon>
        <taxon>Bacillati</taxon>
        <taxon>Bacillota</taxon>
        <taxon>Bacilli</taxon>
        <taxon>Bacillales</taxon>
        <taxon>Paenibacillaceae</taxon>
        <taxon>Paenibacillus</taxon>
    </lineage>
</organism>
<keyword evidence="2" id="KW-0238">DNA-binding</keyword>